<keyword evidence="2" id="KW-1185">Reference proteome</keyword>
<sequence length="241" mass="26686">MNRDLFSKFIASPAKISAQDIPALETFAEQFPYCQLAHFFVAKPHYDLLTVQAEKRVQRAAVFATSRYKLKKFLEIAGEAVSDQTLDVGPTNLAEVISPLISSPIDELIPQPVPSETTFPLIETTPATEEIANQGSPLAETNFTALTEKIKKTKQNEIIDNFIKTEPRISSLANLAKEALAKDLSEGSSKAPAGLVSENLANIMLKQGKTDKAIEIYEKLIVKYPEKKSYFAEKIEILKNN</sequence>
<dbReference type="Proteomes" id="UP001168528">
    <property type="component" value="Unassembled WGS sequence"/>
</dbReference>
<dbReference type="SUPFAM" id="SSF48452">
    <property type="entry name" value="TPR-like"/>
    <property type="match status" value="1"/>
</dbReference>
<dbReference type="RefSeq" id="WP_302037190.1">
    <property type="nucleotide sequence ID" value="NZ_JAUKPO010000004.1"/>
</dbReference>
<accession>A0ABT8R2Q1</accession>
<name>A0ABT8R2Q1_9BACT</name>
<protein>
    <submittedName>
        <fullName evidence="1">Tetratricopeptide repeat protein</fullName>
    </submittedName>
</protein>
<dbReference type="Pfam" id="PF13174">
    <property type="entry name" value="TPR_6"/>
    <property type="match status" value="1"/>
</dbReference>
<evidence type="ECO:0000313" key="1">
    <source>
        <dbReference type="EMBL" id="MDO1446384.1"/>
    </source>
</evidence>
<comment type="caution">
    <text evidence="1">The sequence shown here is derived from an EMBL/GenBank/DDBJ whole genome shotgun (WGS) entry which is preliminary data.</text>
</comment>
<evidence type="ECO:0000313" key="2">
    <source>
        <dbReference type="Proteomes" id="UP001168528"/>
    </source>
</evidence>
<dbReference type="EMBL" id="JAUKPO010000004">
    <property type="protein sequence ID" value="MDO1446384.1"/>
    <property type="molecule type" value="Genomic_DNA"/>
</dbReference>
<dbReference type="InterPro" id="IPR011990">
    <property type="entry name" value="TPR-like_helical_dom_sf"/>
</dbReference>
<proteinExistence type="predicted"/>
<dbReference type="InterPro" id="IPR019734">
    <property type="entry name" value="TPR_rpt"/>
</dbReference>
<reference evidence="1" key="1">
    <citation type="submission" date="2023-07" db="EMBL/GenBank/DDBJ databases">
        <title>The genome sequence of Rhodocytophaga aerolata KACC 12507.</title>
        <authorList>
            <person name="Zhang X."/>
        </authorList>
    </citation>
    <scope>NUCLEOTIDE SEQUENCE</scope>
    <source>
        <strain evidence="1">KACC 12507</strain>
    </source>
</reference>
<organism evidence="1 2">
    <name type="scientific">Rhodocytophaga aerolata</name>
    <dbReference type="NCBI Taxonomy" id="455078"/>
    <lineage>
        <taxon>Bacteria</taxon>
        <taxon>Pseudomonadati</taxon>
        <taxon>Bacteroidota</taxon>
        <taxon>Cytophagia</taxon>
        <taxon>Cytophagales</taxon>
        <taxon>Rhodocytophagaceae</taxon>
        <taxon>Rhodocytophaga</taxon>
    </lineage>
</organism>
<gene>
    <name evidence="1" type="ORF">Q0590_09000</name>
</gene>